<organism evidence="15 16">
    <name type="scientific">Cotesia glomerata</name>
    <name type="common">Lepidopteran parasitic wasp</name>
    <name type="synonym">Apanteles glomeratus</name>
    <dbReference type="NCBI Taxonomy" id="32391"/>
    <lineage>
        <taxon>Eukaryota</taxon>
        <taxon>Metazoa</taxon>
        <taxon>Ecdysozoa</taxon>
        <taxon>Arthropoda</taxon>
        <taxon>Hexapoda</taxon>
        <taxon>Insecta</taxon>
        <taxon>Pterygota</taxon>
        <taxon>Neoptera</taxon>
        <taxon>Endopterygota</taxon>
        <taxon>Hymenoptera</taxon>
        <taxon>Apocrita</taxon>
        <taxon>Ichneumonoidea</taxon>
        <taxon>Braconidae</taxon>
        <taxon>Microgastrinae</taxon>
        <taxon>Cotesia</taxon>
    </lineage>
</organism>
<feature type="domain" description="G-protein coupled receptors family 2 profile 1" evidence="12">
    <location>
        <begin position="339"/>
        <end position="424"/>
    </location>
</feature>
<evidence type="ECO:0000259" key="12">
    <source>
        <dbReference type="PROSITE" id="PS50227"/>
    </source>
</evidence>
<feature type="disulfide bond" evidence="9">
    <location>
        <begin position="68"/>
        <end position="86"/>
    </location>
</feature>
<evidence type="ECO:0000256" key="11">
    <source>
        <dbReference type="SAM" id="SignalP"/>
    </source>
</evidence>
<dbReference type="SUPFAM" id="SSF57535">
    <property type="entry name" value="Complement control module/SCR domain"/>
    <property type="match status" value="2"/>
</dbReference>
<dbReference type="InterPro" id="IPR001879">
    <property type="entry name" value="GPCR_2_extracellular_dom"/>
</dbReference>
<dbReference type="SMART" id="SM00032">
    <property type="entry name" value="CCP"/>
    <property type="match status" value="2"/>
</dbReference>
<protein>
    <submittedName>
        <fullName evidence="15">Uncharacterized protein</fullName>
    </submittedName>
</protein>
<keyword evidence="6" id="KW-0472">Membrane</keyword>
<name>A0AAV7ID59_COTGL</name>
<evidence type="ECO:0000259" key="13">
    <source>
        <dbReference type="PROSITE" id="PS50240"/>
    </source>
</evidence>
<feature type="disulfide bond" evidence="9">
    <location>
        <begin position="143"/>
        <end position="155"/>
    </location>
</feature>
<dbReference type="GO" id="GO:0006508">
    <property type="term" value="P:proteolysis"/>
    <property type="evidence" value="ECO:0007669"/>
    <property type="project" value="InterPro"/>
</dbReference>
<feature type="disulfide bond" evidence="9">
    <location>
        <begin position="61"/>
        <end position="73"/>
    </location>
</feature>
<keyword evidence="5" id="KW-1133">Transmembrane helix</keyword>
<feature type="disulfide bond" evidence="9">
    <location>
        <begin position="80"/>
        <end position="95"/>
    </location>
</feature>
<feature type="domain" description="Peptidase S1" evidence="13">
    <location>
        <begin position="431"/>
        <end position="684"/>
    </location>
</feature>
<feature type="disulfide bond" evidence="9">
    <location>
        <begin position="150"/>
        <end position="168"/>
    </location>
</feature>
<dbReference type="InterPro" id="IPR009003">
    <property type="entry name" value="Peptidase_S1_PA"/>
</dbReference>
<keyword evidence="16" id="KW-1185">Reference proteome</keyword>
<dbReference type="SMART" id="SM00192">
    <property type="entry name" value="LDLa"/>
    <property type="match status" value="6"/>
</dbReference>
<dbReference type="InterPro" id="IPR001254">
    <property type="entry name" value="Trypsin_dom"/>
</dbReference>
<dbReference type="InterPro" id="IPR035976">
    <property type="entry name" value="Sushi/SCR/CCP_sf"/>
</dbReference>
<dbReference type="PROSITE" id="PS50068">
    <property type="entry name" value="LDLRA_2"/>
    <property type="match status" value="5"/>
</dbReference>
<evidence type="ECO:0000256" key="2">
    <source>
        <dbReference type="ARBA" id="ARBA00004308"/>
    </source>
</evidence>
<feature type="disulfide bond" evidence="9">
    <location>
        <begin position="236"/>
        <end position="248"/>
    </location>
</feature>
<dbReference type="GO" id="GO:0012505">
    <property type="term" value="C:endomembrane system"/>
    <property type="evidence" value="ECO:0007669"/>
    <property type="project" value="UniProtKB-SubCell"/>
</dbReference>
<dbReference type="PRINTS" id="PR00261">
    <property type="entry name" value="LDLRECEPTOR"/>
</dbReference>
<dbReference type="EMBL" id="JAHXZJ010000747">
    <property type="protein sequence ID" value="KAH0557938.1"/>
    <property type="molecule type" value="Genomic_DNA"/>
</dbReference>
<accession>A0AAV7ID59</accession>
<evidence type="ECO:0000313" key="15">
    <source>
        <dbReference type="EMBL" id="KAH0557938.1"/>
    </source>
</evidence>
<dbReference type="Gene3D" id="2.40.10.10">
    <property type="entry name" value="Trypsin-like serine proteases"/>
    <property type="match status" value="1"/>
</dbReference>
<dbReference type="FunFam" id="4.10.400.10:FF:000065">
    <property type="entry name" value="Transmembrane protease serine 7"/>
    <property type="match status" value="1"/>
</dbReference>
<feature type="domain" description="Sushi" evidence="14">
    <location>
        <begin position="359"/>
        <end position="418"/>
    </location>
</feature>
<dbReference type="PROSITE" id="PS50227">
    <property type="entry name" value="G_PROTEIN_RECEP_F2_3"/>
    <property type="match status" value="1"/>
</dbReference>
<dbReference type="PANTHER" id="PTHR24270">
    <property type="entry name" value="LOW-DENSITY LIPOPROTEIN RECEPTOR-RELATED"/>
    <property type="match status" value="1"/>
</dbReference>
<dbReference type="Gene3D" id="2.10.70.10">
    <property type="entry name" value="Complement Module, domain 1"/>
    <property type="match status" value="2"/>
</dbReference>
<evidence type="ECO:0000256" key="3">
    <source>
        <dbReference type="ARBA" id="ARBA00022692"/>
    </source>
</evidence>
<reference evidence="15 16" key="1">
    <citation type="journal article" date="2021" name="J. Hered.">
        <title>A chromosome-level genome assembly of the parasitoid wasp, Cotesia glomerata (Hymenoptera: Braconidae).</title>
        <authorList>
            <person name="Pinto B.J."/>
            <person name="Weis J.J."/>
            <person name="Gamble T."/>
            <person name="Ode P.J."/>
            <person name="Paul R."/>
            <person name="Zaspel J.M."/>
        </authorList>
    </citation>
    <scope>NUCLEOTIDE SEQUENCE [LARGE SCALE GENOMIC DNA]</scope>
    <source>
        <strain evidence="15">CgM1</strain>
    </source>
</reference>
<feature type="domain" description="Sushi" evidence="14">
    <location>
        <begin position="277"/>
        <end position="342"/>
    </location>
</feature>
<dbReference type="InterPro" id="IPR050685">
    <property type="entry name" value="LDLR"/>
</dbReference>
<dbReference type="CDD" id="cd00033">
    <property type="entry name" value="CCP"/>
    <property type="match status" value="1"/>
</dbReference>
<feature type="chain" id="PRO_5043854652" evidence="11">
    <location>
        <begin position="20"/>
        <end position="704"/>
    </location>
</feature>
<dbReference type="GO" id="GO:0005886">
    <property type="term" value="C:plasma membrane"/>
    <property type="evidence" value="ECO:0007669"/>
    <property type="project" value="TreeGrafter"/>
</dbReference>
<dbReference type="PROSITE" id="PS50240">
    <property type="entry name" value="TRYPSIN_DOM"/>
    <property type="match status" value="1"/>
</dbReference>
<keyword evidence="7 9" id="KW-1015">Disulfide bond</keyword>
<dbReference type="InterPro" id="IPR018114">
    <property type="entry name" value="TRYPSIN_HIS"/>
</dbReference>
<dbReference type="AlphaFoldDB" id="A0AAV7ID59"/>
<dbReference type="Pfam" id="PF00089">
    <property type="entry name" value="Trypsin"/>
    <property type="match status" value="1"/>
</dbReference>
<dbReference type="InterPro" id="IPR002172">
    <property type="entry name" value="LDrepeatLR_classA_rpt"/>
</dbReference>
<dbReference type="Proteomes" id="UP000826195">
    <property type="component" value="Unassembled WGS sequence"/>
</dbReference>
<comment type="caution">
    <text evidence="15">The sequence shown here is derived from an EMBL/GenBank/DDBJ whole genome shotgun (WGS) entry which is preliminary data.</text>
</comment>
<sequence length="704" mass="78597">MFSITIFFLLISKHFYSQAVEPPVFACVDGFKINVTQICDGIVDCPDSSDELKKLCYHIVCPVSLYRCNYGACISKSFRCDGFQDCVDGSDETHCETTNDCTSHEYQCVQSLECIPFFQTCNGYVDCQDESDESAVLCKDYFCPAHTYQCEYGGCIHPETVCDGTEDCPDGSDEKISTCAAINCVGDTCLNYECQPNEFSCKSGRQCIPIYKVCDGAQQCRDASDETLESCKNQQCPDGFFQCDYGACIPDSLKCNLEPNCHDWSDETVCESSLPNGACRLPSAKPGTHYTVSQYPQSRPGQIVPELTRLDFSCDVDQTLEGSSHAYCQNNNWVPYIPTCYSERQEITCPSLDAPAAKKRCEVLWGPKQGWISCNESMPIGTHVTLECPEFYEQKSGSFFTTCLHDGTWSQVPLQCKPICGTRNEIAIPLIVKGWEISLDESLPWHATLFSHENGHWKFFCGSSLIHESAVITAGHCVWKTDPETIRVIFAGFSSNFTLDEQNMETQIIGVSEIKIQQMYRDHEGNYGSDLAILILDKPVTITNNVKPVCLNWRVTSDVSLRSEEIGLVAGMGITENDTFSDKLRITTVKIIPENECQESQKRDFRKYLTYTTFCAGWSNGTAVCNGDSGGGLVLQRPDEKIWDLHGVVSISPRRLGTNICDPNYYTVFTKISAYSTWIDDILKYLPIIGPPLNDQLPNTDVIV</sequence>
<dbReference type="CDD" id="cd00190">
    <property type="entry name" value="Tryp_SPc"/>
    <property type="match status" value="1"/>
</dbReference>
<evidence type="ECO:0000256" key="8">
    <source>
        <dbReference type="ARBA" id="ARBA00023180"/>
    </source>
</evidence>
<evidence type="ECO:0000256" key="9">
    <source>
        <dbReference type="PROSITE-ProRule" id="PRU00124"/>
    </source>
</evidence>
<evidence type="ECO:0000256" key="7">
    <source>
        <dbReference type="ARBA" id="ARBA00023157"/>
    </source>
</evidence>
<feature type="disulfide bond" evidence="9">
    <location>
        <begin position="243"/>
        <end position="261"/>
    </location>
</feature>
<dbReference type="GO" id="GO:0016192">
    <property type="term" value="P:vesicle-mediated transport"/>
    <property type="evidence" value="ECO:0007669"/>
    <property type="project" value="UniProtKB-ARBA"/>
</dbReference>
<evidence type="ECO:0000256" key="1">
    <source>
        <dbReference type="ARBA" id="ARBA00004167"/>
    </source>
</evidence>
<evidence type="ECO:0000256" key="5">
    <source>
        <dbReference type="ARBA" id="ARBA00022989"/>
    </source>
</evidence>
<dbReference type="Pfam" id="PF00057">
    <property type="entry name" value="Ldl_recept_a"/>
    <property type="match status" value="5"/>
</dbReference>
<evidence type="ECO:0000256" key="10">
    <source>
        <dbReference type="PROSITE-ProRule" id="PRU00302"/>
    </source>
</evidence>
<dbReference type="CDD" id="cd00112">
    <property type="entry name" value="LDLa"/>
    <property type="match status" value="6"/>
</dbReference>
<keyword evidence="4" id="KW-0677">Repeat</keyword>
<dbReference type="InterPro" id="IPR036055">
    <property type="entry name" value="LDL_receptor-like_sf"/>
</dbReference>
<keyword evidence="11" id="KW-0732">Signal</keyword>
<gene>
    <name evidence="15" type="ORF">KQX54_013092</name>
</gene>
<dbReference type="InterPro" id="IPR043504">
    <property type="entry name" value="Peptidase_S1_PA_chymotrypsin"/>
</dbReference>
<comment type="subcellular location">
    <subcellularLocation>
        <location evidence="2">Endomembrane system</location>
    </subcellularLocation>
    <subcellularLocation>
        <location evidence="1">Membrane</location>
        <topology evidence="1">Single-pass membrane protein</topology>
    </subcellularLocation>
</comment>
<dbReference type="SMART" id="SM00020">
    <property type="entry name" value="Tryp_SPc"/>
    <property type="match status" value="1"/>
</dbReference>
<feature type="disulfide bond" evidence="9">
    <location>
        <begin position="255"/>
        <end position="270"/>
    </location>
</feature>
<proteinExistence type="predicted"/>
<dbReference type="InterPro" id="IPR000436">
    <property type="entry name" value="Sushi_SCR_CCP_dom"/>
</dbReference>
<dbReference type="SUPFAM" id="SSF57424">
    <property type="entry name" value="LDL receptor-like module"/>
    <property type="match status" value="6"/>
</dbReference>
<dbReference type="PANTHER" id="PTHR24270:SF62">
    <property type="entry name" value="LOW-DENSITY LIPOPROTEIN RECEPTOR-RELATED PROTEIN 2"/>
    <property type="match status" value="1"/>
</dbReference>
<dbReference type="GO" id="GO:0004252">
    <property type="term" value="F:serine-type endopeptidase activity"/>
    <property type="evidence" value="ECO:0007669"/>
    <property type="project" value="InterPro"/>
</dbReference>
<dbReference type="SUPFAM" id="SSF50494">
    <property type="entry name" value="Trypsin-like serine proteases"/>
    <property type="match status" value="1"/>
</dbReference>
<evidence type="ECO:0000259" key="14">
    <source>
        <dbReference type="PROSITE" id="PS50923"/>
    </source>
</evidence>
<dbReference type="PROSITE" id="PS01209">
    <property type="entry name" value="LDLRA_1"/>
    <property type="match status" value="3"/>
</dbReference>
<dbReference type="FunFam" id="2.40.10.10:FF:000068">
    <property type="entry name" value="transmembrane protease serine 2"/>
    <property type="match status" value="1"/>
</dbReference>
<feature type="signal peptide" evidence="11">
    <location>
        <begin position="1"/>
        <end position="19"/>
    </location>
</feature>
<dbReference type="PROSITE" id="PS50923">
    <property type="entry name" value="SUSHI"/>
    <property type="match status" value="2"/>
</dbReference>
<evidence type="ECO:0000313" key="16">
    <source>
        <dbReference type="Proteomes" id="UP000826195"/>
    </source>
</evidence>
<keyword evidence="10" id="KW-0768">Sushi</keyword>
<comment type="caution">
    <text evidence="10">Lacks conserved residue(s) required for the propagation of feature annotation.</text>
</comment>
<keyword evidence="8" id="KW-0325">Glycoprotein</keyword>
<dbReference type="PROSITE" id="PS00134">
    <property type="entry name" value="TRYPSIN_HIS"/>
    <property type="match status" value="1"/>
</dbReference>
<dbReference type="Gene3D" id="4.10.400.10">
    <property type="entry name" value="Low-density Lipoprotein Receptor"/>
    <property type="match status" value="6"/>
</dbReference>
<keyword evidence="3" id="KW-0812">Transmembrane</keyword>
<dbReference type="GO" id="GO:0004930">
    <property type="term" value="F:G protein-coupled receptor activity"/>
    <property type="evidence" value="ECO:0007669"/>
    <property type="project" value="InterPro"/>
</dbReference>
<evidence type="ECO:0000256" key="6">
    <source>
        <dbReference type="ARBA" id="ARBA00023136"/>
    </source>
</evidence>
<evidence type="ECO:0000256" key="4">
    <source>
        <dbReference type="ARBA" id="ARBA00022737"/>
    </source>
</evidence>
<dbReference type="InterPro" id="IPR023415">
    <property type="entry name" value="LDLR_class-A_CS"/>
</dbReference>